<feature type="non-terminal residue" evidence="4">
    <location>
        <position position="301"/>
    </location>
</feature>
<dbReference type="InterPro" id="IPR026791">
    <property type="entry name" value="DOCK"/>
</dbReference>
<accession>A0A7K5KIN6</accession>
<dbReference type="Pfam" id="PF20422">
    <property type="entry name" value="DHR-2_Lobe_B"/>
    <property type="match status" value="1"/>
</dbReference>
<name>A0A7K5KIN6_9TYRA</name>
<dbReference type="FunFam" id="1.20.58.740:FF:000002">
    <property type="entry name" value="Dedicator of cytokinesis protein 7"/>
    <property type="match status" value="1"/>
</dbReference>
<dbReference type="AlphaFoldDB" id="A0A7K5KIN6"/>
<dbReference type="Pfam" id="PF20421">
    <property type="entry name" value="DHR-2_Lobe_C"/>
    <property type="match status" value="1"/>
</dbReference>
<dbReference type="InterPro" id="IPR046769">
    <property type="entry name" value="DOCKER_Lobe_A"/>
</dbReference>
<dbReference type="GO" id="GO:0005085">
    <property type="term" value="F:guanyl-nucleotide exchange factor activity"/>
    <property type="evidence" value="ECO:0007669"/>
    <property type="project" value="UniProtKB-KW"/>
</dbReference>
<dbReference type="Proteomes" id="UP000525714">
    <property type="component" value="Unassembled WGS sequence"/>
</dbReference>
<dbReference type="GO" id="GO:1903905">
    <property type="term" value="P:positive regulation of establishment of T cell polarity"/>
    <property type="evidence" value="ECO:0007669"/>
    <property type="project" value="TreeGrafter"/>
</dbReference>
<dbReference type="Gene3D" id="1.25.40.410">
    <property type="match status" value="1"/>
</dbReference>
<gene>
    <name evidence="4" type="primary">Dock8</name>
    <name evidence="4" type="ORF">MIOMAC_R01432</name>
</gene>
<feature type="non-terminal residue" evidence="4">
    <location>
        <position position="1"/>
    </location>
</feature>
<evidence type="ECO:0000313" key="4">
    <source>
        <dbReference type="EMBL" id="NWT05972.1"/>
    </source>
</evidence>
<organism evidence="4 5">
    <name type="scientific">Mionectes macconnelli</name>
    <name type="common">McConnell's flycatcher</name>
    <dbReference type="NCBI Taxonomy" id="254557"/>
    <lineage>
        <taxon>Eukaryota</taxon>
        <taxon>Metazoa</taxon>
        <taxon>Chordata</taxon>
        <taxon>Craniata</taxon>
        <taxon>Vertebrata</taxon>
        <taxon>Euteleostomi</taxon>
        <taxon>Archelosauria</taxon>
        <taxon>Archosauria</taxon>
        <taxon>Dinosauria</taxon>
        <taxon>Saurischia</taxon>
        <taxon>Theropoda</taxon>
        <taxon>Coelurosauria</taxon>
        <taxon>Aves</taxon>
        <taxon>Neognathae</taxon>
        <taxon>Neoaves</taxon>
        <taxon>Telluraves</taxon>
        <taxon>Australaves</taxon>
        <taxon>Passeriformes</taxon>
        <taxon>Tyrannidae</taxon>
        <taxon>Mionectes</taxon>
    </lineage>
</organism>
<evidence type="ECO:0000256" key="2">
    <source>
        <dbReference type="PROSITE-ProRule" id="PRU00984"/>
    </source>
</evidence>
<reference evidence="4 5" key="1">
    <citation type="submission" date="2019-09" db="EMBL/GenBank/DDBJ databases">
        <title>Bird 10,000 Genomes (B10K) Project - Family phase.</title>
        <authorList>
            <person name="Zhang G."/>
        </authorList>
    </citation>
    <scope>NUCLEOTIDE SEQUENCE [LARGE SCALE GENOMIC DNA]</scope>
    <source>
        <strain evidence="4">B10K-DU-003-16</strain>
        <tissue evidence="4">Mixed tissue sample</tissue>
    </source>
</reference>
<comment type="similarity">
    <text evidence="2">Belongs to the DOCK family.</text>
</comment>
<dbReference type="PROSITE" id="PS51651">
    <property type="entry name" value="DOCKER"/>
    <property type="match status" value="1"/>
</dbReference>
<dbReference type="EMBL" id="VYZC01000961">
    <property type="protein sequence ID" value="NWT05972.1"/>
    <property type="molecule type" value="Genomic_DNA"/>
</dbReference>
<protein>
    <submittedName>
        <fullName evidence="4">DOCK8 protein</fullName>
    </submittedName>
</protein>
<keyword evidence="5" id="KW-1185">Reference proteome</keyword>
<proteinExistence type="inferred from homology"/>
<dbReference type="InterPro" id="IPR046773">
    <property type="entry name" value="DOCKER_Lobe_C"/>
</dbReference>
<dbReference type="InterPro" id="IPR027357">
    <property type="entry name" value="DOCKER_dom"/>
</dbReference>
<dbReference type="InterPro" id="IPR043161">
    <property type="entry name" value="DOCK_C_lobe_A"/>
</dbReference>
<evidence type="ECO:0000313" key="5">
    <source>
        <dbReference type="Proteomes" id="UP000525714"/>
    </source>
</evidence>
<dbReference type="InterPro" id="IPR043162">
    <property type="entry name" value="DOCK_C_lobe_C"/>
</dbReference>
<dbReference type="InterPro" id="IPR046770">
    <property type="entry name" value="DOCKER_Lobe_B"/>
</dbReference>
<evidence type="ECO:0000256" key="1">
    <source>
        <dbReference type="ARBA" id="ARBA00022658"/>
    </source>
</evidence>
<keyword evidence="1" id="KW-0344">Guanine-nucleotide releasing factor</keyword>
<dbReference type="Gene3D" id="1.20.58.740">
    <property type="match status" value="1"/>
</dbReference>
<dbReference type="Pfam" id="PF06920">
    <property type="entry name" value="DHR-2_Lobe_A"/>
    <property type="match status" value="1"/>
</dbReference>
<dbReference type="GO" id="GO:2000406">
    <property type="term" value="P:positive regulation of T cell migration"/>
    <property type="evidence" value="ECO:0007669"/>
    <property type="project" value="TreeGrafter"/>
</dbReference>
<dbReference type="GO" id="GO:0031252">
    <property type="term" value="C:cell leading edge"/>
    <property type="evidence" value="ECO:0007669"/>
    <property type="project" value="TreeGrafter"/>
</dbReference>
<comment type="caution">
    <text evidence="4">The sequence shown here is derived from an EMBL/GenBank/DDBJ whole genome shotgun (WGS) entry which is preliminary data.</text>
</comment>
<feature type="domain" description="DOCKER" evidence="3">
    <location>
        <begin position="1"/>
        <end position="301"/>
    </location>
</feature>
<dbReference type="PANTHER" id="PTHR23317:SF74">
    <property type="entry name" value="DEDICATOR OF CYTOKINESIS PROTEIN 8"/>
    <property type="match status" value="1"/>
</dbReference>
<sequence>LSPDEDGICSGRYFSESGLVGLLEQAAELFTTGGLYETVNEVYKIVIPILEAHRDFRKLTLTHSKLQKAFDSIINKVLVSQSSTSKTHCWVTLFKTGVNKTVCVCIGFGFYGQCFGEDAVEVIKDSAPVDRRKLDPNKAYIQITFVEPYFDEYEMKDRVTYFERNFNICRFMYTTPFTKDGRPRGELSEQYKRNTILTTTHAFPYIKTRISVLEREEFVLTPIEVAIEDMRKKTQELTAATSQEPPDAKMLQMVLQGSVGATVNQGPLEVAQVFLAEIPADPKLYRHHNKLRLCFKEFVMR</sequence>
<evidence type="ECO:0000259" key="3">
    <source>
        <dbReference type="PROSITE" id="PS51651"/>
    </source>
</evidence>
<dbReference type="PANTHER" id="PTHR23317">
    <property type="entry name" value="DEDICATOR OF CYTOKINESIS DOCK"/>
    <property type="match status" value="1"/>
</dbReference>
<dbReference type="GO" id="GO:0007264">
    <property type="term" value="P:small GTPase-mediated signal transduction"/>
    <property type="evidence" value="ECO:0007669"/>
    <property type="project" value="InterPro"/>
</dbReference>